<evidence type="ECO:0000259" key="4">
    <source>
        <dbReference type="PROSITE" id="PS51000"/>
    </source>
</evidence>
<dbReference type="SMART" id="SM01134">
    <property type="entry name" value="DeoRC"/>
    <property type="match status" value="1"/>
</dbReference>
<dbReference type="PROSITE" id="PS00894">
    <property type="entry name" value="HTH_DEOR_1"/>
    <property type="match status" value="1"/>
</dbReference>
<dbReference type="InterPro" id="IPR014036">
    <property type="entry name" value="DeoR-like_C"/>
</dbReference>
<keyword evidence="1" id="KW-0805">Transcription regulation</keyword>
<dbReference type="EMBL" id="FNDJ01000019">
    <property type="protein sequence ID" value="SDK86067.1"/>
    <property type="molecule type" value="Genomic_DNA"/>
</dbReference>
<reference evidence="5 6" key="1">
    <citation type="submission" date="2016-10" db="EMBL/GenBank/DDBJ databases">
        <authorList>
            <person name="de Groot N.N."/>
        </authorList>
    </citation>
    <scope>NUCLEOTIDE SEQUENCE [LARGE SCALE GENOMIC DNA]</scope>
    <source>
        <strain evidence="5 6">CGMCC 4.6533</strain>
    </source>
</reference>
<accession>A0A1G9FCI6</accession>
<dbReference type="SUPFAM" id="SSF100950">
    <property type="entry name" value="NagB/RpiA/CoA transferase-like"/>
    <property type="match status" value="1"/>
</dbReference>
<dbReference type="Pfam" id="PF00455">
    <property type="entry name" value="DeoRC"/>
    <property type="match status" value="1"/>
</dbReference>
<keyword evidence="3" id="KW-0804">Transcription</keyword>
<evidence type="ECO:0000256" key="1">
    <source>
        <dbReference type="ARBA" id="ARBA00023015"/>
    </source>
</evidence>
<protein>
    <submittedName>
        <fullName evidence="5">DeoR family transcriptional regulator, aga operon transcriptional repressor/DeoR family transcriptional regulator, fructose operon transcriptional repressor</fullName>
    </submittedName>
</protein>
<gene>
    <name evidence="5" type="ORF">SAMN05421869_119171</name>
</gene>
<evidence type="ECO:0000313" key="5">
    <source>
        <dbReference type="EMBL" id="SDK86067.1"/>
    </source>
</evidence>
<dbReference type="STRING" id="633440.SAMN05421869_119171"/>
<dbReference type="PRINTS" id="PR00037">
    <property type="entry name" value="HTHLACR"/>
</dbReference>
<dbReference type="InterPro" id="IPR001034">
    <property type="entry name" value="DeoR_HTH"/>
</dbReference>
<dbReference type="InterPro" id="IPR036390">
    <property type="entry name" value="WH_DNA-bd_sf"/>
</dbReference>
<name>A0A1G9FCI6_9ACTN</name>
<dbReference type="InterPro" id="IPR050313">
    <property type="entry name" value="Carb_Metab_HTH_regulators"/>
</dbReference>
<keyword evidence="2" id="KW-0238">DNA-binding</keyword>
<dbReference type="GO" id="GO:0003677">
    <property type="term" value="F:DNA binding"/>
    <property type="evidence" value="ECO:0007669"/>
    <property type="project" value="UniProtKB-KW"/>
</dbReference>
<keyword evidence="6" id="KW-1185">Reference proteome</keyword>
<dbReference type="PANTHER" id="PTHR30363:SF44">
    <property type="entry name" value="AGA OPERON TRANSCRIPTIONAL REPRESSOR-RELATED"/>
    <property type="match status" value="1"/>
</dbReference>
<evidence type="ECO:0000313" key="6">
    <source>
        <dbReference type="Proteomes" id="UP000199202"/>
    </source>
</evidence>
<dbReference type="InterPro" id="IPR036388">
    <property type="entry name" value="WH-like_DNA-bd_sf"/>
</dbReference>
<feature type="domain" description="HTH deoR-type" evidence="4">
    <location>
        <begin position="15"/>
        <end position="70"/>
    </location>
</feature>
<dbReference type="PROSITE" id="PS51000">
    <property type="entry name" value="HTH_DEOR_2"/>
    <property type="match status" value="1"/>
</dbReference>
<dbReference type="AlphaFoldDB" id="A0A1G9FCI6"/>
<evidence type="ECO:0000256" key="3">
    <source>
        <dbReference type="ARBA" id="ARBA00023163"/>
    </source>
</evidence>
<sequence length="278" mass="29954">MNPTMTKENFRYTSAPERRDRLVQFITEQGYCTITELSKAFAVSEMTIRRDVLRLTEQGKVRGFRGGVGSLSKQDMEGSDYHLRDVKMADAKRAIALRAVEMIGTGSVVAIDAGTTTRQVADLLPGERGVTVVTHSFPVVSSLIGRGGTEVMCLGGLLHPESLSFDGPATLSAISNLQVETLFLAASGIGERGAFCGNGFDAITKRALIEVAEHVVLLTDSSKFYASAMVKICGWDAIDRVVIDDGITDEHRLMLQQQDIDVVTVTTAPHELTSGAAS</sequence>
<evidence type="ECO:0000256" key="2">
    <source>
        <dbReference type="ARBA" id="ARBA00023125"/>
    </source>
</evidence>
<dbReference type="GO" id="GO:0003700">
    <property type="term" value="F:DNA-binding transcription factor activity"/>
    <property type="evidence" value="ECO:0007669"/>
    <property type="project" value="InterPro"/>
</dbReference>
<dbReference type="SUPFAM" id="SSF46785">
    <property type="entry name" value="Winged helix' DNA-binding domain"/>
    <property type="match status" value="1"/>
</dbReference>
<organism evidence="5 6">
    <name type="scientific">Nonomuraea jiangxiensis</name>
    <dbReference type="NCBI Taxonomy" id="633440"/>
    <lineage>
        <taxon>Bacteria</taxon>
        <taxon>Bacillati</taxon>
        <taxon>Actinomycetota</taxon>
        <taxon>Actinomycetes</taxon>
        <taxon>Streptosporangiales</taxon>
        <taxon>Streptosporangiaceae</taxon>
        <taxon>Nonomuraea</taxon>
    </lineage>
</organism>
<dbReference type="PANTHER" id="PTHR30363">
    <property type="entry name" value="HTH-TYPE TRANSCRIPTIONAL REGULATOR SRLR-RELATED"/>
    <property type="match status" value="1"/>
</dbReference>
<dbReference type="Pfam" id="PF08220">
    <property type="entry name" value="HTH_DeoR"/>
    <property type="match status" value="1"/>
</dbReference>
<dbReference type="SMART" id="SM00420">
    <property type="entry name" value="HTH_DEOR"/>
    <property type="match status" value="1"/>
</dbReference>
<dbReference type="OrthoDB" id="7688673at2"/>
<dbReference type="InterPro" id="IPR018356">
    <property type="entry name" value="Tscrpt_reg_HTH_DeoR_CS"/>
</dbReference>
<dbReference type="Gene3D" id="1.10.10.10">
    <property type="entry name" value="Winged helix-like DNA-binding domain superfamily/Winged helix DNA-binding domain"/>
    <property type="match status" value="1"/>
</dbReference>
<proteinExistence type="predicted"/>
<dbReference type="InterPro" id="IPR037171">
    <property type="entry name" value="NagB/RpiA_transferase-like"/>
</dbReference>
<dbReference type="Proteomes" id="UP000199202">
    <property type="component" value="Unassembled WGS sequence"/>
</dbReference>
<dbReference type="Gene3D" id="3.40.50.1360">
    <property type="match status" value="1"/>
</dbReference>